<feature type="non-terminal residue" evidence="1">
    <location>
        <position position="262"/>
    </location>
</feature>
<organism evidence="1 2">
    <name type="scientific">Neolentinus lepideus HHB14362 ss-1</name>
    <dbReference type="NCBI Taxonomy" id="1314782"/>
    <lineage>
        <taxon>Eukaryota</taxon>
        <taxon>Fungi</taxon>
        <taxon>Dikarya</taxon>
        <taxon>Basidiomycota</taxon>
        <taxon>Agaricomycotina</taxon>
        <taxon>Agaricomycetes</taxon>
        <taxon>Gloeophyllales</taxon>
        <taxon>Gloeophyllaceae</taxon>
        <taxon>Neolentinus</taxon>
    </lineage>
</organism>
<sequence>MSSTQAQKEKDATKKDFAQLVDLFEYLTTQPARRRTAAIEDELQYIPDDLHDIVKNIAPNILDRDRAAICTVPRDSGFWESMPQHSSSSASTSSVTEEAPNKYVFTFKMPTKREDLLVWAANVDPVLKDSQERFRPLPQELRPRKWKEQAERKRRLSYGNLKVTTGEPKIPEERLQRTIKKRCIVVSAKSAPEPDDVPYVLHVYRPRRARKLAETKDKAESSTLEELEKNQDFKEGLKKLTWREKRASIRDDDEVDSDDRLI</sequence>
<proteinExistence type="predicted"/>
<name>A0A165SGK4_9AGAM</name>
<dbReference type="Proteomes" id="UP000076761">
    <property type="component" value="Unassembled WGS sequence"/>
</dbReference>
<gene>
    <name evidence="1" type="ORF">NEOLEDRAFT_1133870</name>
</gene>
<dbReference type="InParanoid" id="A0A165SGK4"/>
<dbReference type="AlphaFoldDB" id="A0A165SGK4"/>
<accession>A0A165SGK4</accession>
<keyword evidence="2" id="KW-1185">Reference proteome</keyword>
<protein>
    <submittedName>
        <fullName evidence="1">Uncharacterized protein</fullName>
    </submittedName>
</protein>
<dbReference type="OrthoDB" id="10548631at2759"/>
<evidence type="ECO:0000313" key="2">
    <source>
        <dbReference type="Proteomes" id="UP000076761"/>
    </source>
</evidence>
<dbReference type="EMBL" id="KV425573">
    <property type="protein sequence ID" value="KZT25123.1"/>
    <property type="molecule type" value="Genomic_DNA"/>
</dbReference>
<evidence type="ECO:0000313" key="1">
    <source>
        <dbReference type="EMBL" id="KZT25123.1"/>
    </source>
</evidence>
<reference evidence="1 2" key="1">
    <citation type="journal article" date="2016" name="Mol. Biol. Evol.">
        <title>Comparative Genomics of Early-Diverging Mushroom-Forming Fungi Provides Insights into the Origins of Lignocellulose Decay Capabilities.</title>
        <authorList>
            <person name="Nagy L.G."/>
            <person name="Riley R."/>
            <person name="Tritt A."/>
            <person name="Adam C."/>
            <person name="Daum C."/>
            <person name="Floudas D."/>
            <person name="Sun H."/>
            <person name="Yadav J.S."/>
            <person name="Pangilinan J."/>
            <person name="Larsson K.H."/>
            <person name="Matsuura K."/>
            <person name="Barry K."/>
            <person name="Labutti K."/>
            <person name="Kuo R."/>
            <person name="Ohm R.A."/>
            <person name="Bhattacharya S.S."/>
            <person name="Shirouzu T."/>
            <person name="Yoshinaga Y."/>
            <person name="Martin F.M."/>
            <person name="Grigoriev I.V."/>
            <person name="Hibbett D.S."/>
        </authorList>
    </citation>
    <scope>NUCLEOTIDE SEQUENCE [LARGE SCALE GENOMIC DNA]</scope>
    <source>
        <strain evidence="1 2">HHB14362 ss-1</strain>
    </source>
</reference>